<organism evidence="3">
    <name type="scientific">Kwoniella bestiolae CBS 10118</name>
    <dbReference type="NCBI Taxonomy" id="1296100"/>
    <lineage>
        <taxon>Eukaryota</taxon>
        <taxon>Fungi</taxon>
        <taxon>Dikarya</taxon>
        <taxon>Basidiomycota</taxon>
        <taxon>Agaricomycotina</taxon>
        <taxon>Tremellomycetes</taxon>
        <taxon>Tremellales</taxon>
        <taxon>Cryptococcaceae</taxon>
        <taxon>Kwoniella</taxon>
    </lineage>
</organism>
<dbReference type="AlphaFoldDB" id="A0A1B9G9W6"/>
<protein>
    <recommendedName>
        <fullName evidence="2">Myb-like domain-containing protein</fullName>
    </recommendedName>
</protein>
<reference evidence="3" key="1">
    <citation type="submission" date="2013-07" db="EMBL/GenBank/DDBJ databases">
        <title>The Genome Sequence of Cryptococcus bestiolae CBS10118.</title>
        <authorList>
            <consortium name="The Broad Institute Genome Sequencing Platform"/>
            <person name="Cuomo C."/>
            <person name="Litvintseva A."/>
            <person name="Chen Y."/>
            <person name="Heitman J."/>
            <person name="Sun S."/>
            <person name="Springer D."/>
            <person name="Dromer F."/>
            <person name="Young S.K."/>
            <person name="Zeng Q."/>
            <person name="Gargeya S."/>
            <person name="Fitzgerald M."/>
            <person name="Abouelleil A."/>
            <person name="Alvarado L."/>
            <person name="Berlin A.M."/>
            <person name="Chapman S.B."/>
            <person name="Dewar J."/>
            <person name="Goldberg J."/>
            <person name="Griggs A."/>
            <person name="Gujja S."/>
            <person name="Hansen M."/>
            <person name="Howarth C."/>
            <person name="Imamovic A."/>
            <person name="Larimer J."/>
            <person name="McCowan C."/>
            <person name="Murphy C."/>
            <person name="Pearson M."/>
            <person name="Priest M."/>
            <person name="Roberts A."/>
            <person name="Saif S."/>
            <person name="Shea T."/>
            <person name="Sykes S."/>
            <person name="Wortman J."/>
            <person name="Nusbaum C."/>
            <person name="Birren B."/>
        </authorList>
    </citation>
    <scope>NUCLEOTIDE SEQUENCE [LARGE SCALE GENOMIC DNA]</scope>
    <source>
        <strain evidence="3">CBS 10118</strain>
    </source>
</reference>
<keyword evidence="5" id="KW-1185">Reference proteome</keyword>
<dbReference type="CDD" id="cd00167">
    <property type="entry name" value="SANT"/>
    <property type="match status" value="1"/>
</dbReference>
<reference evidence="4" key="4">
    <citation type="submission" date="2024-02" db="EMBL/GenBank/DDBJ databases">
        <title>Comparative genomics of Cryptococcus and Kwoniella reveals pathogenesis evolution and contrasting modes of karyotype evolution via chromosome fusion or intercentromeric recombination.</title>
        <authorList>
            <person name="Coelho M.A."/>
            <person name="David-Palma M."/>
            <person name="Shea T."/>
            <person name="Bowers K."/>
            <person name="McGinley-Smith S."/>
            <person name="Mohammad A.W."/>
            <person name="Gnirke A."/>
            <person name="Yurkov A.M."/>
            <person name="Nowrousian M."/>
            <person name="Sun S."/>
            <person name="Cuomo C.A."/>
            <person name="Heitman J."/>
        </authorList>
    </citation>
    <scope>NUCLEOTIDE SEQUENCE</scope>
    <source>
        <strain evidence="4">CBS 10118</strain>
    </source>
</reference>
<name>A0A1B9G9W6_9TREE</name>
<dbReference type="RefSeq" id="XP_019048873.1">
    <property type="nucleotide sequence ID" value="XM_019189311.1"/>
</dbReference>
<dbReference type="Proteomes" id="UP000092730">
    <property type="component" value="Chromosome 2"/>
</dbReference>
<dbReference type="VEuPathDB" id="FungiDB:I302_02652"/>
<proteinExistence type="predicted"/>
<sequence length="103" mass="11881">MPRTPKRSSMPFKPYTLQSRLEVEEEEPKPRITSSPSPVPSSPTKRSWSSEEFMQLHEHVKKNGCTAWDRAVQDRTGNQCYKVWIQTLDPYLKNAIMSKGRSG</sequence>
<evidence type="ECO:0000313" key="5">
    <source>
        <dbReference type="Proteomes" id="UP000092730"/>
    </source>
</evidence>
<evidence type="ECO:0000259" key="2">
    <source>
        <dbReference type="PROSITE" id="PS50090"/>
    </source>
</evidence>
<gene>
    <name evidence="3" type="ORF">I302_02652</name>
    <name evidence="4" type="ORF">I302_103946</name>
</gene>
<feature type="region of interest" description="Disordered" evidence="1">
    <location>
        <begin position="1"/>
        <end position="50"/>
    </location>
</feature>
<dbReference type="InterPro" id="IPR009057">
    <property type="entry name" value="Homeodomain-like_sf"/>
</dbReference>
<accession>A0A1B9G9W6</accession>
<dbReference type="PROSITE" id="PS50090">
    <property type="entry name" value="MYB_LIKE"/>
    <property type="match status" value="1"/>
</dbReference>
<dbReference type="EMBL" id="CP144542">
    <property type="protein sequence ID" value="WVW81943.1"/>
    <property type="molecule type" value="Genomic_DNA"/>
</dbReference>
<dbReference type="Gene3D" id="1.10.10.60">
    <property type="entry name" value="Homeodomain-like"/>
    <property type="match status" value="1"/>
</dbReference>
<dbReference type="KEGG" id="kbi:30207051"/>
<dbReference type="EMBL" id="KI894019">
    <property type="protein sequence ID" value="OCF27803.1"/>
    <property type="molecule type" value="Genomic_DNA"/>
</dbReference>
<reference evidence="3" key="3">
    <citation type="submission" date="2014-01" db="EMBL/GenBank/DDBJ databases">
        <title>Evolution of pathogenesis and genome organization in the Tremellales.</title>
        <authorList>
            <person name="Cuomo C."/>
            <person name="Litvintseva A."/>
            <person name="Heitman J."/>
            <person name="Chen Y."/>
            <person name="Sun S."/>
            <person name="Springer D."/>
            <person name="Dromer F."/>
            <person name="Young S."/>
            <person name="Zeng Q."/>
            <person name="Chapman S."/>
            <person name="Gujja S."/>
            <person name="Saif S."/>
            <person name="Birren B."/>
        </authorList>
    </citation>
    <scope>NUCLEOTIDE SEQUENCE</scope>
    <source>
        <strain evidence="3">CBS 10118</strain>
    </source>
</reference>
<feature type="domain" description="Myb-like" evidence="2">
    <location>
        <begin position="40"/>
        <end position="88"/>
    </location>
</feature>
<evidence type="ECO:0000256" key="1">
    <source>
        <dbReference type="SAM" id="MobiDB-lite"/>
    </source>
</evidence>
<dbReference type="OrthoDB" id="2563640at2759"/>
<dbReference type="SUPFAM" id="SSF46689">
    <property type="entry name" value="Homeodomain-like"/>
    <property type="match status" value="1"/>
</dbReference>
<reference evidence="4" key="2">
    <citation type="submission" date="2013-07" db="EMBL/GenBank/DDBJ databases">
        <authorList>
            <consortium name="The Broad Institute Genome Sequencing Platform"/>
            <person name="Cuomo C."/>
            <person name="Litvintseva A."/>
            <person name="Chen Y."/>
            <person name="Heitman J."/>
            <person name="Sun S."/>
            <person name="Springer D."/>
            <person name="Dromer F."/>
            <person name="Young S.K."/>
            <person name="Zeng Q."/>
            <person name="Gargeya S."/>
            <person name="Fitzgerald M."/>
            <person name="Abouelleil A."/>
            <person name="Alvarado L."/>
            <person name="Berlin A.M."/>
            <person name="Chapman S.B."/>
            <person name="Dewar J."/>
            <person name="Goldberg J."/>
            <person name="Griggs A."/>
            <person name="Gujja S."/>
            <person name="Hansen M."/>
            <person name="Howarth C."/>
            <person name="Imamovic A."/>
            <person name="Larimer J."/>
            <person name="McCowan C."/>
            <person name="Murphy C."/>
            <person name="Pearson M."/>
            <person name="Priest M."/>
            <person name="Roberts A."/>
            <person name="Saif S."/>
            <person name="Shea T."/>
            <person name="Sykes S."/>
            <person name="Wortman J."/>
            <person name="Nusbaum C."/>
            <person name="Birren B."/>
        </authorList>
    </citation>
    <scope>NUCLEOTIDE SEQUENCE</scope>
    <source>
        <strain evidence="4">CBS 10118</strain>
    </source>
</reference>
<evidence type="ECO:0000313" key="3">
    <source>
        <dbReference type="EMBL" id="OCF27803.1"/>
    </source>
</evidence>
<dbReference type="GeneID" id="30207051"/>
<evidence type="ECO:0000313" key="4">
    <source>
        <dbReference type="EMBL" id="WVW81943.1"/>
    </source>
</evidence>
<dbReference type="InterPro" id="IPR001005">
    <property type="entry name" value="SANT/Myb"/>
</dbReference>